<evidence type="ECO:0000313" key="4">
    <source>
        <dbReference type="EMBL" id="CAK9038517.1"/>
    </source>
</evidence>
<name>A0ABP0LH01_9DINO</name>
<feature type="region of interest" description="Disordered" evidence="1">
    <location>
        <begin position="412"/>
        <end position="431"/>
    </location>
</feature>
<dbReference type="EMBL" id="CAXAMN010012559">
    <property type="protein sequence ID" value="CAK9038517.1"/>
    <property type="molecule type" value="Genomic_DNA"/>
</dbReference>
<gene>
    <name evidence="3" type="ORF">CCMP2556_LOCUS21028</name>
    <name evidence="4" type="ORF">CCMP2556_LOCUS21063</name>
</gene>
<comment type="caution">
    <text evidence="3">The sequence shown here is derived from an EMBL/GenBank/DDBJ whole genome shotgun (WGS) entry which is preliminary data.</text>
</comment>
<keyword evidence="5" id="KW-1185">Reference proteome</keyword>
<evidence type="ECO:0000256" key="1">
    <source>
        <dbReference type="SAM" id="MobiDB-lite"/>
    </source>
</evidence>
<feature type="domain" description="BUB1 N-terminal" evidence="2">
    <location>
        <begin position="73"/>
        <end position="237"/>
    </location>
</feature>
<proteinExistence type="predicted"/>
<dbReference type="Gene3D" id="1.25.40.430">
    <property type="match status" value="1"/>
</dbReference>
<dbReference type="SMART" id="SM00777">
    <property type="entry name" value="Mad3_BUB1_I"/>
    <property type="match status" value="1"/>
</dbReference>
<feature type="region of interest" description="Disordered" evidence="1">
    <location>
        <begin position="318"/>
        <end position="343"/>
    </location>
</feature>
<feature type="compositionally biased region" description="Low complexity" evidence="1">
    <location>
        <begin position="325"/>
        <end position="338"/>
    </location>
</feature>
<evidence type="ECO:0000259" key="2">
    <source>
        <dbReference type="PROSITE" id="PS51489"/>
    </source>
</evidence>
<accession>A0ABP0LH01</accession>
<sequence length="444" mass="49240">MLATAFGRLHCKGLPLPPSGGAKENVQEHNENSQPWEDVHLQVSCHRDGGLLDVVNPPRQATAKHQDTPEHAFEQRLQDVGEDVVVAWCEYVQWTAQNRHSDDEMKVLARACFALAGDDKHKDDIRHLRLWVRHAANTSEAEKVFDFLAAEGIGLHHALLYEAWASHLERQRKFSEAEQQYRLGLQRAAEPQERLRSRYQEFQRRMCKRAARKGPKPAPAACTKQDLIPISPPAVKPVAATEGFAVHEDTGLQIGGDEDDELPVHEKMFVPIQGRRLALDETELPATQTLLPRNTSLDEVTPAPRVLARIGGTAEWKALRGPMPRSSQASERSQSRASLHSCNATSELTGGLRSMLADANRRRSSSGDVFEDPTCTAELAQREILALFATDREPAAMPRTGAPLMRHLGATAASSGWGRETREASPRTSGAFEIFEETDFSVGR</sequence>
<dbReference type="EMBL" id="CAXAMN010012547">
    <property type="protein sequence ID" value="CAK9038445.1"/>
    <property type="molecule type" value="Genomic_DNA"/>
</dbReference>
<evidence type="ECO:0000313" key="3">
    <source>
        <dbReference type="EMBL" id="CAK9038445.1"/>
    </source>
</evidence>
<dbReference type="Pfam" id="PF08311">
    <property type="entry name" value="Mad3_BUB1_I"/>
    <property type="match status" value="1"/>
</dbReference>
<organism evidence="3 5">
    <name type="scientific">Durusdinium trenchii</name>
    <dbReference type="NCBI Taxonomy" id="1381693"/>
    <lineage>
        <taxon>Eukaryota</taxon>
        <taxon>Sar</taxon>
        <taxon>Alveolata</taxon>
        <taxon>Dinophyceae</taxon>
        <taxon>Suessiales</taxon>
        <taxon>Symbiodiniaceae</taxon>
        <taxon>Durusdinium</taxon>
    </lineage>
</organism>
<dbReference type="PANTHER" id="PTHR14030:SF4">
    <property type="entry name" value="BUB1 KINASE, ISOFORM A-RELATED"/>
    <property type="match status" value="1"/>
</dbReference>
<dbReference type="PROSITE" id="PS51489">
    <property type="entry name" value="BUB1_N"/>
    <property type="match status" value="1"/>
</dbReference>
<dbReference type="InterPro" id="IPR015661">
    <property type="entry name" value="Bub1/Mad3"/>
</dbReference>
<dbReference type="Proteomes" id="UP001642484">
    <property type="component" value="Unassembled WGS sequence"/>
</dbReference>
<reference evidence="3 5" key="1">
    <citation type="submission" date="2024-02" db="EMBL/GenBank/DDBJ databases">
        <authorList>
            <person name="Chen Y."/>
            <person name="Shah S."/>
            <person name="Dougan E. K."/>
            <person name="Thang M."/>
            <person name="Chan C."/>
        </authorList>
    </citation>
    <scope>NUCLEOTIDE SEQUENCE [LARGE SCALE GENOMIC DNA]</scope>
</reference>
<evidence type="ECO:0000313" key="5">
    <source>
        <dbReference type="Proteomes" id="UP001642484"/>
    </source>
</evidence>
<protein>
    <recommendedName>
        <fullName evidence="2">BUB1 N-terminal domain-containing protein</fullName>
    </recommendedName>
</protein>
<dbReference type="InterPro" id="IPR013212">
    <property type="entry name" value="Mad3/Bub1_I"/>
</dbReference>
<dbReference type="PANTHER" id="PTHR14030">
    <property type="entry name" value="MITOTIC CHECKPOINT SERINE/THREONINE-PROTEIN KINASE BUB1"/>
    <property type="match status" value="1"/>
</dbReference>